<dbReference type="InterPro" id="IPR036396">
    <property type="entry name" value="Cyt_P450_sf"/>
</dbReference>
<sequence length="77" mass="9498">MFNIMMRISIGKRLTGEEIEEFRETFFPSMSLMNFAISFRFWFGYKGLGKKMIKLHKKRYEFFQSRIEEIRLKKMLE</sequence>
<protein>
    <submittedName>
        <fullName evidence="1">Cytochrome P</fullName>
    </submittedName>
</protein>
<dbReference type="SUPFAM" id="SSF48264">
    <property type="entry name" value="Cytochrome P450"/>
    <property type="match status" value="1"/>
</dbReference>
<dbReference type="GO" id="GO:0004497">
    <property type="term" value="F:monooxygenase activity"/>
    <property type="evidence" value="ECO:0007669"/>
    <property type="project" value="InterPro"/>
</dbReference>
<accession>A0A2P5BDL5</accession>
<evidence type="ECO:0000313" key="1">
    <source>
        <dbReference type="EMBL" id="PON46884.1"/>
    </source>
</evidence>
<evidence type="ECO:0000313" key="2">
    <source>
        <dbReference type="Proteomes" id="UP000237000"/>
    </source>
</evidence>
<dbReference type="GO" id="GO:0005506">
    <property type="term" value="F:iron ion binding"/>
    <property type="evidence" value="ECO:0007669"/>
    <property type="project" value="InterPro"/>
</dbReference>
<keyword evidence="2" id="KW-1185">Reference proteome</keyword>
<proteinExistence type="predicted"/>
<dbReference type="AlphaFoldDB" id="A0A2P5BDL5"/>
<organism evidence="1 2">
    <name type="scientific">Trema orientale</name>
    <name type="common">Charcoal tree</name>
    <name type="synonym">Celtis orientalis</name>
    <dbReference type="NCBI Taxonomy" id="63057"/>
    <lineage>
        <taxon>Eukaryota</taxon>
        <taxon>Viridiplantae</taxon>
        <taxon>Streptophyta</taxon>
        <taxon>Embryophyta</taxon>
        <taxon>Tracheophyta</taxon>
        <taxon>Spermatophyta</taxon>
        <taxon>Magnoliopsida</taxon>
        <taxon>eudicotyledons</taxon>
        <taxon>Gunneridae</taxon>
        <taxon>Pentapetalae</taxon>
        <taxon>rosids</taxon>
        <taxon>fabids</taxon>
        <taxon>Rosales</taxon>
        <taxon>Cannabaceae</taxon>
        <taxon>Trema</taxon>
    </lineage>
</organism>
<dbReference type="GO" id="GO:0020037">
    <property type="term" value="F:heme binding"/>
    <property type="evidence" value="ECO:0007669"/>
    <property type="project" value="InterPro"/>
</dbReference>
<dbReference type="Proteomes" id="UP000237000">
    <property type="component" value="Unassembled WGS sequence"/>
</dbReference>
<dbReference type="InParanoid" id="A0A2P5BDL5"/>
<dbReference type="OrthoDB" id="1055148at2759"/>
<comment type="caution">
    <text evidence="1">The sequence shown here is derived from an EMBL/GenBank/DDBJ whole genome shotgun (WGS) entry which is preliminary data.</text>
</comment>
<gene>
    <name evidence="1" type="ORF">TorRG33x02_324750</name>
</gene>
<dbReference type="EMBL" id="JXTC01000545">
    <property type="protein sequence ID" value="PON46884.1"/>
    <property type="molecule type" value="Genomic_DNA"/>
</dbReference>
<dbReference type="STRING" id="63057.A0A2P5BDL5"/>
<name>A0A2P5BDL5_TREOI</name>
<dbReference type="GO" id="GO:0016705">
    <property type="term" value="F:oxidoreductase activity, acting on paired donors, with incorporation or reduction of molecular oxygen"/>
    <property type="evidence" value="ECO:0007669"/>
    <property type="project" value="InterPro"/>
</dbReference>
<reference evidence="2" key="1">
    <citation type="submission" date="2016-06" db="EMBL/GenBank/DDBJ databases">
        <title>Parallel loss of symbiosis genes in relatives of nitrogen-fixing non-legume Parasponia.</title>
        <authorList>
            <person name="Van Velzen R."/>
            <person name="Holmer R."/>
            <person name="Bu F."/>
            <person name="Rutten L."/>
            <person name="Van Zeijl A."/>
            <person name="Liu W."/>
            <person name="Santuari L."/>
            <person name="Cao Q."/>
            <person name="Sharma T."/>
            <person name="Shen D."/>
            <person name="Roswanjaya Y."/>
            <person name="Wardhani T."/>
            <person name="Kalhor M.S."/>
            <person name="Jansen J."/>
            <person name="Van den Hoogen J."/>
            <person name="Gungor B."/>
            <person name="Hartog M."/>
            <person name="Hontelez J."/>
            <person name="Verver J."/>
            <person name="Yang W.-C."/>
            <person name="Schijlen E."/>
            <person name="Repin R."/>
            <person name="Schilthuizen M."/>
            <person name="Schranz E."/>
            <person name="Heidstra R."/>
            <person name="Miyata K."/>
            <person name="Fedorova E."/>
            <person name="Kohlen W."/>
            <person name="Bisseling T."/>
            <person name="Smit S."/>
            <person name="Geurts R."/>
        </authorList>
    </citation>
    <scope>NUCLEOTIDE SEQUENCE [LARGE SCALE GENOMIC DNA]</scope>
    <source>
        <strain evidence="2">cv. RG33-2</strain>
    </source>
</reference>